<evidence type="ECO:0000313" key="6">
    <source>
        <dbReference type="Proteomes" id="UP001610063"/>
    </source>
</evidence>
<dbReference type="EMBL" id="JBIPKE010000007">
    <property type="protein sequence ID" value="MFH6981916.1"/>
    <property type="molecule type" value="Genomic_DNA"/>
</dbReference>
<dbReference type="CDD" id="cd07385">
    <property type="entry name" value="MPP_YkuE_C"/>
    <property type="match status" value="1"/>
</dbReference>
<keyword evidence="1" id="KW-0479">Metal-binding</keyword>
<protein>
    <submittedName>
        <fullName evidence="5">Metallophosphoesterase</fullName>
    </submittedName>
</protein>
<feature type="domain" description="Calcineurin-like phosphoesterase" evidence="4">
    <location>
        <begin position="168"/>
        <end position="349"/>
    </location>
</feature>
<keyword evidence="3" id="KW-0812">Transmembrane</keyword>
<evidence type="ECO:0000313" key="5">
    <source>
        <dbReference type="EMBL" id="MFH6981916.1"/>
    </source>
</evidence>
<sequence length="411" mass="46603">MSRIYFFGIAAVLYMAFDLYIHQAIRLVISDYEVVTRRLISVAYFGISAVLFAGIMFYEQLDPKQFQNLRLFITTAFFITLIGKLISAIFLLTDDFRRLVTFVMNLMPSRAEAPKDLSRSEFISKSAIIAGTVPIAVFSFGIVSGAHDYRIRRREIVSSNVPKAFDGLRIVQVSDIHTGSFFNKTAVAGGVDLINQQKGDMVFFTGDLVNNQSEEAKPYLDIFRKIDAPMGVYSTMGNHDYGDYRSWASPQAKQADVYQLQEMHRYMGWDILLNENRLIKEGSDQIAILGLENWGAGRFSKYGDLAKTYAGAEEAPFKILLSHDPSHWDAQVRPEYPDIDLMLAGHTHGMQFGIEIGDFRWSPSQYIYKQWADLYKSGNQYLYVNRGFGFLGYPGRVGILPEITVLELKHG</sequence>
<comment type="caution">
    <text evidence="5">The sequence shown here is derived from an EMBL/GenBank/DDBJ whole genome shotgun (WGS) entry which is preliminary data.</text>
</comment>
<dbReference type="InterPro" id="IPR051158">
    <property type="entry name" value="Metallophosphoesterase_sf"/>
</dbReference>
<feature type="transmembrane region" description="Helical" evidence="3">
    <location>
        <begin position="41"/>
        <end position="59"/>
    </location>
</feature>
<accession>A0ABW7N2L1</accession>
<dbReference type="PANTHER" id="PTHR31302">
    <property type="entry name" value="TRANSMEMBRANE PROTEIN WITH METALLOPHOSPHOESTERASE DOMAIN-RELATED"/>
    <property type="match status" value="1"/>
</dbReference>
<keyword evidence="3" id="KW-0472">Membrane</keyword>
<evidence type="ECO:0000256" key="2">
    <source>
        <dbReference type="ARBA" id="ARBA00022801"/>
    </source>
</evidence>
<organism evidence="5 6">
    <name type="scientific">Marinoscillum luteum</name>
    <dbReference type="NCBI Taxonomy" id="861051"/>
    <lineage>
        <taxon>Bacteria</taxon>
        <taxon>Pseudomonadati</taxon>
        <taxon>Bacteroidota</taxon>
        <taxon>Cytophagia</taxon>
        <taxon>Cytophagales</taxon>
        <taxon>Reichenbachiellaceae</taxon>
        <taxon>Marinoscillum</taxon>
    </lineage>
</organism>
<reference evidence="5 6" key="1">
    <citation type="journal article" date="2013" name="Int. J. Syst. Evol. Microbiol.">
        <title>Marinoscillum luteum sp. nov., isolated from marine sediment.</title>
        <authorList>
            <person name="Cha I.T."/>
            <person name="Park S.J."/>
            <person name="Kim S.J."/>
            <person name="Kim J.G."/>
            <person name="Jung M.Y."/>
            <person name="Shin K.S."/>
            <person name="Kwon K.K."/>
            <person name="Yang S.H."/>
            <person name="Seo Y.S."/>
            <person name="Rhee S.K."/>
        </authorList>
    </citation>
    <scope>NUCLEOTIDE SEQUENCE [LARGE SCALE GENOMIC DNA]</scope>
    <source>
        <strain evidence="5 6">KCTC 23939</strain>
    </source>
</reference>
<name>A0ABW7N2L1_9BACT</name>
<evidence type="ECO:0000256" key="3">
    <source>
        <dbReference type="SAM" id="Phobius"/>
    </source>
</evidence>
<keyword evidence="2" id="KW-0378">Hydrolase</keyword>
<dbReference type="Pfam" id="PF00149">
    <property type="entry name" value="Metallophos"/>
    <property type="match status" value="1"/>
</dbReference>
<evidence type="ECO:0000259" key="4">
    <source>
        <dbReference type="Pfam" id="PF00149"/>
    </source>
</evidence>
<keyword evidence="6" id="KW-1185">Reference proteome</keyword>
<gene>
    <name evidence="5" type="ORF">ACHKAR_00630</name>
</gene>
<evidence type="ECO:0000256" key="1">
    <source>
        <dbReference type="ARBA" id="ARBA00022723"/>
    </source>
</evidence>
<dbReference type="RefSeq" id="WP_395415755.1">
    <property type="nucleotide sequence ID" value="NZ_JBIPKE010000007.1"/>
</dbReference>
<dbReference type="InterPro" id="IPR004843">
    <property type="entry name" value="Calcineurin-like_PHP"/>
</dbReference>
<proteinExistence type="predicted"/>
<feature type="transmembrane region" description="Helical" evidence="3">
    <location>
        <begin position="71"/>
        <end position="92"/>
    </location>
</feature>
<dbReference type="InterPro" id="IPR029052">
    <property type="entry name" value="Metallo-depent_PP-like"/>
</dbReference>
<keyword evidence="3" id="KW-1133">Transmembrane helix</keyword>
<dbReference type="Proteomes" id="UP001610063">
    <property type="component" value="Unassembled WGS sequence"/>
</dbReference>
<dbReference type="PANTHER" id="PTHR31302:SF31">
    <property type="entry name" value="PHOSPHODIESTERASE YAEI"/>
    <property type="match status" value="1"/>
</dbReference>
<dbReference type="SUPFAM" id="SSF56300">
    <property type="entry name" value="Metallo-dependent phosphatases"/>
    <property type="match status" value="1"/>
</dbReference>
<feature type="transmembrane region" description="Helical" evidence="3">
    <location>
        <begin position="127"/>
        <end position="146"/>
    </location>
</feature>
<dbReference type="Gene3D" id="3.60.21.10">
    <property type="match status" value="1"/>
</dbReference>
<feature type="transmembrane region" description="Helical" evidence="3">
    <location>
        <begin position="7"/>
        <end position="29"/>
    </location>
</feature>